<evidence type="ECO:0000256" key="12">
    <source>
        <dbReference type="ARBA" id="ARBA00037847"/>
    </source>
</evidence>
<dbReference type="GO" id="GO:0045259">
    <property type="term" value="C:proton-transporting ATP synthase complex"/>
    <property type="evidence" value="ECO:0007669"/>
    <property type="project" value="UniProtKB-KW"/>
</dbReference>
<keyword evidence="2 13" id="KW-0813">Transport</keyword>
<keyword evidence="4 13" id="KW-0812">Transmembrane</keyword>
<dbReference type="InterPro" id="IPR050059">
    <property type="entry name" value="ATP_synthase_B_chain"/>
</dbReference>
<dbReference type="PANTHER" id="PTHR33445:SF1">
    <property type="entry name" value="ATP SYNTHASE SUBUNIT B"/>
    <property type="match status" value="1"/>
</dbReference>
<evidence type="ECO:0000256" key="7">
    <source>
        <dbReference type="ARBA" id="ARBA00023065"/>
    </source>
</evidence>
<keyword evidence="5 13" id="KW-0375">Hydrogen ion transport</keyword>
<keyword evidence="7 13" id="KW-0406">Ion transport</keyword>
<dbReference type="Pfam" id="PF00430">
    <property type="entry name" value="ATP-synt_B"/>
    <property type="match status" value="1"/>
</dbReference>
<dbReference type="EMBL" id="NCDQ01000048">
    <property type="protein sequence ID" value="OYX05067.1"/>
    <property type="molecule type" value="Genomic_DNA"/>
</dbReference>
<evidence type="ECO:0000256" key="8">
    <source>
        <dbReference type="ARBA" id="ARBA00023136"/>
    </source>
</evidence>
<keyword evidence="13" id="KW-1003">Cell membrane</keyword>
<feature type="transmembrane region" description="Helical" evidence="13">
    <location>
        <begin position="14"/>
        <end position="41"/>
    </location>
</feature>
<gene>
    <name evidence="13" type="primary">atpF</name>
    <name evidence="16" type="ORF">B7Z12_04630</name>
</gene>
<evidence type="ECO:0000256" key="6">
    <source>
        <dbReference type="ARBA" id="ARBA00022989"/>
    </source>
</evidence>
<dbReference type="InterPro" id="IPR002146">
    <property type="entry name" value="ATP_synth_b/b'su_bac/chlpt"/>
</dbReference>
<keyword evidence="6 13" id="KW-1133">Transmembrane helix</keyword>
<evidence type="ECO:0000256" key="13">
    <source>
        <dbReference type="HAMAP-Rule" id="MF_01398"/>
    </source>
</evidence>
<keyword evidence="15" id="KW-0175">Coiled coil</keyword>
<comment type="subcellular location">
    <subcellularLocation>
        <location evidence="13">Cell membrane</location>
        <topology evidence="13">Single-pass membrane protein</topology>
    </subcellularLocation>
    <subcellularLocation>
        <location evidence="12">Endomembrane system</location>
        <topology evidence="12">Single-pass membrane protein</topology>
    </subcellularLocation>
</comment>
<comment type="function">
    <text evidence="11">Component of the F(0) channel, it forms part of the peripheral stalk, linking F(1) to F(0). The b'-subunit is a diverged and duplicated form of b found in plants and photosynthetic bacteria.</text>
</comment>
<proteinExistence type="inferred from homology"/>
<dbReference type="GO" id="GO:0005886">
    <property type="term" value="C:plasma membrane"/>
    <property type="evidence" value="ECO:0007669"/>
    <property type="project" value="UniProtKB-SubCell"/>
</dbReference>
<comment type="subunit">
    <text evidence="13">F-type ATPases have 2 components, F(1) - the catalytic core - and F(0) - the membrane proton channel. F(1) has five subunits: alpha(3), beta(3), gamma(1), delta(1), epsilon(1). F(0) has three main subunits: a(1), b(2) and c(10-14). The alpha and beta chains form an alternating ring which encloses part of the gamma chain. F(1) is attached to F(0) by a central stalk formed by the gamma and epsilon chains, while a peripheral stalk is formed by the delta and b chains.</text>
</comment>
<dbReference type="GO" id="GO:0046933">
    <property type="term" value="F:proton-transporting ATP synthase activity, rotational mechanism"/>
    <property type="evidence" value="ECO:0007669"/>
    <property type="project" value="UniProtKB-UniRule"/>
</dbReference>
<dbReference type="CDD" id="cd06503">
    <property type="entry name" value="ATP-synt_Fo_b"/>
    <property type="match status" value="1"/>
</dbReference>
<dbReference type="Proteomes" id="UP000215616">
    <property type="component" value="Unassembled WGS sequence"/>
</dbReference>
<evidence type="ECO:0000313" key="16">
    <source>
        <dbReference type="EMBL" id="OYX05067.1"/>
    </source>
</evidence>
<comment type="similarity">
    <text evidence="1 13 14">Belongs to the ATPase B chain family.</text>
</comment>
<organism evidence="16 17">
    <name type="scientific">Caulobacter vibrioides</name>
    <name type="common">Caulobacter crescentus</name>
    <dbReference type="NCBI Taxonomy" id="155892"/>
    <lineage>
        <taxon>Bacteria</taxon>
        <taxon>Pseudomonadati</taxon>
        <taxon>Pseudomonadota</taxon>
        <taxon>Alphaproteobacteria</taxon>
        <taxon>Caulobacterales</taxon>
        <taxon>Caulobacteraceae</taxon>
        <taxon>Caulobacter</taxon>
    </lineage>
</organism>
<evidence type="ECO:0000256" key="1">
    <source>
        <dbReference type="ARBA" id="ARBA00005513"/>
    </source>
</evidence>
<evidence type="ECO:0000256" key="9">
    <source>
        <dbReference type="ARBA" id="ARBA00023310"/>
    </source>
</evidence>
<dbReference type="PANTHER" id="PTHR33445">
    <property type="entry name" value="ATP SYNTHASE SUBUNIT B', CHLOROPLASTIC"/>
    <property type="match status" value="1"/>
</dbReference>
<sequence length="169" mass="18045">MEHQSLFSFSNPEFWVLAALVIFFGLLIVLKVLPGALFGALDGYAAKIKAELDEAQQLREEAQGLLAEVKAQREDAERQAASMLEAAKADAKRLAEEAKEKLEEQIKRRAEMAERKIAQAEAQAAADVKAAAVDLAAQAAETVLAARLAGAKGDALVDAAISQMGAKLQ</sequence>
<evidence type="ECO:0000256" key="10">
    <source>
        <dbReference type="ARBA" id="ARBA00025198"/>
    </source>
</evidence>
<accession>A0A258DBJ7</accession>
<dbReference type="GO" id="GO:0012505">
    <property type="term" value="C:endomembrane system"/>
    <property type="evidence" value="ECO:0007669"/>
    <property type="project" value="UniProtKB-SubCell"/>
</dbReference>
<comment type="caution">
    <text evidence="16">The sequence shown here is derived from an EMBL/GenBank/DDBJ whole genome shotgun (WGS) entry which is preliminary data.</text>
</comment>
<protein>
    <recommendedName>
        <fullName evidence="13">ATP synthase subunit b</fullName>
    </recommendedName>
    <alternativeName>
        <fullName evidence="13">ATP synthase F(0) sector subunit b</fullName>
    </alternativeName>
    <alternativeName>
        <fullName evidence="13">ATPase subunit I</fullName>
    </alternativeName>
    <alternativeName>
        <fullName evidence="13">F-type ATPase subunit b</fullName>
        <shortName evidence="13">F-ATPase subunit b</shortName>
    </alternativeName>
</protein>
<keyword evidence="8 13" id="KW-0472">Membrane</keyword>
<dbReference type="NCBIfam" id="NF011045">
    <property type="entry name" value="PRK14475.1"/>
    <property type="match status" value="1"/>
</dbReference>
<evidence type="ECO:0000256" key="11">
    <source>
        <dbReference type="ARBA" id="ARBA00025614"/>
    </source>
</evidence>
<keyword evidence="9 13" id="KW-0066">ATP synthesis</keyword>
<evidence type="ECO:0000256" key="4">
    <source>
        <dbReference type="ARBA" id="ARBA00022692"/>
    </source>
</evidence>
<reference evidence="16 17" key="1">
    <citation type="submission" date="2017-03" db="EMBL/GenBank/DDBJ databases">
        <title>Lifting the veil on microbial sulfur biogeochemistry in mining wastewaters.</title>
        <authorList>
            <person name="Kantor R.S."/>
            <person name="Colenbrander Nelson T."/>
            <person name="Marshall S."/>
            <person name="Bennett D."/>
            <person name="Apte S."/>
            <person name="Camacho D."/>
            <person name="Thomas B.C."/>
            <person name="Warren L.A."/>
            <person name="Banfield J.F."/>
        </authorList>
    </citation>
    <scope>NUCLEOTIDE SEQUENCE [LARGE SCALE GENOMIC DNA]</scope>
    <source>
        <strain evidence="16">32-67-7</strain>
    </source>
</reference>
<evidence type="ECO:0000313" key="17">
    <source>
        <dbReference type="Proteomes" id="UP000215616"/>
    </source>
</evidence>
<evidence type="ECO:0000256" key="15">
    <source>
        <dbReference type="SAM" id="Coils"/>
    </source>
</evidence>
<dbReference type="GO" id="GO:0046961">
    <property type="term" value="F:proton-transporting ATPase activity, rotational mechanism"/>
    <property type="evidence" value="ECO:0007669"/>
    <property type="project" value="TreeGrafter"/>
</dbReference>
<evidence type="ECO:0000256" key="5">
    <source>
        <dbReference type="ARBA" id="ARBA00022781"/>
    </source>
</evidence>
<comment type="function">
    <text evidence="10 13">F(1)F(0) ATP synthase produces ATP from ADP in the presence of a proton or sodium gradient. F-type ATPases consist of two structural domains, F(1) containing the extramembraneous catalytic core and F(0) containing the membrane proton channel, linked together by a central stalk and a peripheral stalk. During catalysis, ATP synthesis in the catalytic domain of F(1) is coupled via a rotary mechanism of the central stalk subunits to proton translocation.</text>
</comment>
<name>A0A258DBJ7_CAUVI</name>
<evidence type="ECO:0000256" key="2">
    <source>
        <dbReference type="ARBA" id="ARBA00022448"/>
    </source>
</evidence>
<evidence type="ECO:0000256" key="14">
    <source>
        <dbReference type="RuleBase" id="RU003848"/>
    </source>
</evidence>
<feature type="coiled-coil region" evidence="15">
    <location>
        <begin position="41"/>
        <end position="130"/>
    </location>
</feature>
<dbReference type="AlphaFoldDB" id="A0A258DBJ7"/>
<dbReference type="HAMAP" id="MF_01398">
    <property type="entry name" value="ATP_synth_b_bprime"/>
    <property type="match status" value="1"/>
</dbReference>
<evidence type="ECO:0000256" key="3">
    <source>
        <dbReference type="ARBA" id="ARBA00022547"/>
    </source>
</evidence>
<keyword evidence="3 13" id="KW-0138">CF(0)</keyword>